<evidence type="ECO:0000256" key="1">
    <source>
        <dbReference type="PROSITE-ProRule" id="PRU01250"/>
    </source>
</evidence>
<dbReference type="EMBL" id="CP050964">
    <property type="protein sequence ID" value="QIX94083.1"/>
    <property type="molecule type" value="Genomic_DNA"/>
</dbReference>
<dbReference type="Proteomes" id="UP000719916">
    <property type="component" value="Unassembled WGS sequence"/>
</dbReference>
<gene>
    <name evidence="4" type="ORF">FOC47_16085</name>
    <name evidence="3" type="ORF">G5B26_13090</name>
</gene>
<dbReference type="Gene3D" id="6.20.220.10">
    <property type="entry name" value="ClpX chaperone, C4-type zinc finger domain"/>
    <property type="match status" value="1"/>
</dbReference>
<name>A0AAP9M4M8_9FIRM</name>
<dbReference type="SUPFAM" id="SSF57716">
    <property type="entry name" value="Glucocorticoid receptor-like (DNA-binding domain)"/>
    <property type="match status" value="1"/>
</dbReference>
<sequence>MKGSVDSLTLPSIYCSFCGKSQNDVFRMIAEPSEIFICDRGSELCAEIISKETKQQTNLCWNQSGKLLSGPFPGLYKFPDNLVNLVIRNS</sequence>
<reference evidence="4 5" key="1">
    <citation type="submission" date="2019-11" db="EMBL/GenBank/DDBJ databases">
        <title>FDA dAtabase for Regulatory Grade micrObial Sequences (FDA-ARGOS): Supporting development and validation of Infectious Disease Dx tests.</title>
        <authorList>
            <person name="Turner S."/>
            <person name="Byrd R."/>
            <person name="Tallon L."/>
            <person name="Sadzewicz L."/>
            <person name="Vavikolanu K."/>
            <person name="Mehta A."/>
            <person name="Aluvathingal J."/>
            <person name="Nadendla S."/>
            <person name="Myers T."/>
            <person name="Yan Y."/>
            <person name="Sichtig H."/>
        </authorList>
    </citation>
    <scope>NUCLEOTIDE SEQUENCE [LARGE SCALE GENOMIC DNA]</scope>
    <source>
        <strain evidence="4 5">FDAARGOS_739</strain>
    </source>
</reference>
<evidence type="ECO:0000259" key="2">
    <source>
        <dbReference type="PROSITE" id="PS51902"/>
    </source>
</evidence>
<dbReference type="GO" id="GO:0006457">
    <property type="term" value="P:protein folding"/>
    <property type="evidence" value="ECO:0007669"/>
    <property type="project" value="UniProtKB-UniRule"/>
</dbReference>
<dbReference type="InterPro" id="IPR038366">
    <property type="entry name" value="Znf_CppX_C4_sf"/>
</dbReference>
<comment type="caution">
    <text evidence="1">Lacks conserved residue(s) required for the propagation of feature annotation.</text>
</comment>
<dbReference type="EMBL" id="JAAISW010000019">
    <property type="protein sequence ID" value="NSJ44496.1"/>
    <property type="molecule type" value="Genomic_DNA"/>
</dbReference>
<dbReference type="Proteomes" id="UP000501069">
    <property type="component" value="Chromosome"/>
</dbReference>
<organism evidence="4 5">
    <name type="scientific">Enterocloster clostridioformis</name>
    <dbReference type="NCBI Taxonomy" id="1531"/>
    <lineage>
        <taxon>Bacteria</taxon>
        <taxon>Bacillati</taxon>
        <taxon>Bacillota</taxon>
        <taxon>Clostridia</taxon>
        <taxon>Lachnospirales</taxon>
        <taxon>Lachnospiraceae</taxon>
        <taxon>Enterocloster</taxon>
    </lineage>
</organism>
<evidence type="ECO:0000313" key="5">
    <source>
        <dbReference type="Proteomes" id="UP000501069"/>
    </source>
</evidence>
<dbReference type="GO" id="GO:0046983">
    <property type="term" value="F:protein dimerization activity"/>
    <property type="evidence" value="ECO:0007669"/>
    <property type="project" value="InterPro"/>
</dbReference>
<dbReference type="AlphaFoldDB" id="A0AAP9M4M8"/>
<proteinExistence type="inferred from homology"/>
<feature type="domain" description="ClpX-type ZB" evidence="2">
    <location>
        <begin position="1"/>
        <end position="57"/>
    </location>
</feature>
<protein>
    <recommendedName>
        <fullName evidence="2">ClpX-type ZB domain-containing protein</fullName>
    </recommendedName>
</protein>
<dbReference type="SMART" id="SM00994">
    <property type="entry name" value="zf-C4_ClpX"/>
    <property type="match status" value="1"/>
</dbReference>
<accession>A0AAP9M4M8</accession>
<reference evidence="3 6" key="2">
    <citation type="journal article" date="2020" name="Cell Host Microbe">
        <title>Functional and Genomic Variation between Human-Derived Isolates of Lachnospiraceae Reveals Inter- and Intra-Species Diversity.</title>
        <authorList>
            <person name="Sorbara M.T."/>
            <person name="Littmann E.R."/>
            <person name="Fontana E."/>
            <person name="Moody T.U."/>
            <person name="Kohout C.E."/>
            <person name="Gjonbalaj M."/>
            <person name="Eaton V."/>
            <person name="Seok R."/>
            <person name="Leiner I.M."/>
            <person name="Pamer E.G."/>
        </authorList>
    </citation>
    <scope>NUCLEOTIDE SEQUENCE [LARGE SCALE GENOMIC DNA]</scope>
    <source>
        <strain evidence="3 6">MSK.2.26</strain>
    </source>
</reference>
<dbReference type="InterPro" id="IPR010603">
    <property type="entry name" value="Znf_CppX_C4"/>
</dbReference>
<reference evidence="3" key="3">
    <citation type="submission" date="2020-02" db="EMBL/GenBank/DDBJ databases">
        <authorList>
            <person name="Littmann E."/>
            <person name="Sorbara M."/>
        </authorList>
    </citation>
    <scope>NUCLEOTIDE SEQUENCE</scope>
    <source>
        <strain evidence="3">MSK.2.26</strain>
    </source>
</reference>
<dbReference type="GO" id="GO:0008270">
    <property type="term" value="F:zinc ion binding"/>
    <property type="evidence" value="ECO:0007669"/>
    <property type="project" value="InterPro"/>
</dbReference>
<dbReference type="Pfam" id="PF06689">
    <property type="entry name" value="zf-C4_ClpX"/>
    <property type="match status" value="1"/>
</dbReference>
<dbReference type="PROSITE" id="PS51902">
    <property type="entry name" value="CLPX_ZB"/>
    <property type="match status" value="1"/>
</dbReference>
<dbReference type="GO" id="GO:0051082">
    <property type="term" value="F:unfolded protein binding"/>
    <property type="evidence" value="ECO:0007669"/>
    <property type="project" value="UniProtKB-UniRule"/>
</dbReference>
<evidence type="ECO:0000313" key="3">
    <source>
        <dbReference type="EMBL" id="NSJ44496.1"/>
    </source>
</evidence>
<evidence type="ECO:0000313" key="4">
    <source>
        <dbReference type="EMBL" id="QIX94083.1"/>
    </source>
</evidence>
<keyword evidence="1" id="KW-0143">Chaperone</keyword>
<comment type="similarity">
    <text evidence="1">Belongs to the ClpX chaperone family.</text>
</comment>
<evidence type="ECO:0000313" key="6">
    <source>
        <dbReference type="Proteomes" id="UP000719916"/>
    </source>
</evidence>
<dbReference type="InterPro" id="IPR059188">
    <property type="entry name" value="Znf_CLPX-like"/>
</dbReference>